<dbReference type="InterPro" id="IPR000014">
    <property type="entry name" value="PAS"/>
</dbReference>
<dbReference type="InterPro" id="IPR035965">
    <property type="entry name" value="PAS-like_dom_sf"/>
</dbReference>
<dbReference type="InterPro" id="IPR052163">
    <property type="entry name" value="DGC-Regulatory_Protein"/>
</dbReference>
<dbReference type="PATRIC" id="fig|573060.9.peg.3464"/>
<evidence type="ECO:0000256" key="1">
    <source>
        <dbReference type="SAM" id="MobiDB-lite"/>
    </source>
</evidence>
<dbReference type="PANTHER" id="PTHR46663:SF3">
    <property type="entry name" value="SLL0267 PROTEIN"/>
    <property type="match status" value="1"/>
</dbReference>
<dbReference type="InterPro" id="IPR043128">
    <property type="entry name" value="Rev_trsase/Diguanyl_cyclase"/>
</dbReference>
<dbReference type="Gene3D" id="3.30.450.20">
    <property type="entry name" value="PAS domain"/>
    <property type="match status" value="1"/>
</dbReference>
<dbReference type="Gene3D" id="3.30.450.40">
    <property type="match status" value="1"/>
</dbReference>
<dbReference type="Pfam" id="PF08447">
    <property type="entry name" value="PAS_3"/>
    <property type="match status" value="1"/>
</dbReference>
<dbReference type="PANTHER" id="PTHR46663">
    <property type="entry name" value="DIGUANYLATE CYCLASE DGCT-RELATED"/>
    <property type="match status" value="1"/>
</dbReference>
<dbReference type="InterPro" id="IPR000160">
    <property type="entry name" value="GGDEF_dom"/>
</dbReference>
<dbReference type="EMBL" id="ACQT01000041">
    <property type="protein sequence ID" value="EER60745.1"/>
    <property type="molecule type" value="Genomic_DNA"/>
</dbReference>
<accession>C5T451</accession>
<dbReference type="GO" id="GO:0003824">
    <property type="term" value="F:catalytic activity"/>
    <property type="evidence" value="ECO:0007669"/>
    <property type="project" value="UniProtKB-ARBA"/>
</dbReference>
<dbReference type="SMART" id="SM00267">
    <property type="entry name" value="GGDEF"/>
    <property type="match status" value="1"/>
</dbReference>
<keyword evidence="5" id="KW-1185">Reference proteome</keyword>
<evidence type="ECO:0000259" key="2">
    <source>
        <dbReference type="PROSITE" id="PS50112"/>
    </source>
</evidence>
<sequence>MNTLAAQNIVDLLLDAVCIVDEHGHFVFVSPSFERIFGYAPAEIVGRRMIDLVFIEDRERTLQAAQRVMSGGLQFHFENRYVRKDGQIAHIRWTARWLPEQRVRLAVAHDITERKHTELLQAAIYAISEAAQASEDLVALFARVHQIIATLLPASNFAVALHDPLRDAVSFPYHVNERYPAPTTRPLDADALCSHVIRRGQTLLITPDSLAPEVPPLAGSPQPLYWLGVPLHAQGGVIGALVLQGYSEEARYSASDKELLQFVSTQVAAAIERTQMRERLQHMAQYDPLTHLPNRQLFLDRLKTALTRARRDDSLLSLLFVDLDRFKQVNDTLGHAMGDLLLQRVAQRLLECVRASDTVARLGGDEFVVLLEARQDTDHPHAVAQKILEAFVQPFDLEGRHVPMWPSIGIATYPDHGADENLLLNHADAAMYLSKKSGGNQVRMAPLPDHPYTVPRTPGPSSFGALS</sequence>
<dbReference type="InterPro" id="IPR013655">
    <property type="entry name" value="PAS_fold_3"/>
</dbReference>
<organism evidence="4 5">
    <name type="scientific">Acidovorax delafieldii 2AN</name>
    <dbReference type="NCBI Taxonomy" id="573060"/>
    <lineage>
        <taxon>Bacteria</taxon>
        <taxon>Pseudomonadati</taxon>
        <taxon>Pseudomonadota</taxon>
        <taxon>Betaproteobacteria</taxon>
        <taxon>Burkholderiales</taxon>
        <taxon>Comamonadaceae</taxon>
        <taxon>Acidovorax</taxon>
    </lineage>
</organism>
<dbReference type="PROSITE" id="PS50112">
    <property type="entry name" value="PAS"/>
    <property type="match status" value="1"/>
</dbReference>
<dbReference type="RefSeq" id="WP_005795435.1">
    <property type="nucleotide sequence ID" value="NZ_ACQT01000041.1"/>
</dbReference>
<dbReference type="InterPro" id="IPR029787">
    <property type="entry name" value="Nucleotide_cyclase"/>
</dbReference>
<evidence type="ECO:0000313" key="5">
    <source>
        <dbReference type="Proteomes" id="UP000003856"/>
    </source>
</evidence>
<dbReference type="InterPro" id="IPR003018">
    <property type="entry name" value="GAF"/>
</dbReference>
<dbReference type="FunFam" id="3.30.70.270:FF:000001">
    <property type="entry name" value="Diguanylate cyclase domain protein"/>
    <property type="match status" value="1"/>
</dbReference>
<dbReference type="SUPFAM" id="SSF55073">
    <property type="entry name" value="Nucleotide cyclase"/>
    <property type="match status" value="1"/>
</dbReference>
<gene>
    <name evidence="4" type="ORF">AcdelDRAFT_1681</name>
</gene>
<dbReference type="Gene3D" id="3.30.70.270">
    <property type="match status" value="1"/>
</dbReference>
<dbReference type="Proteomes" id="UP000003856">
    <property type="component" value="Unassembled WGS sequence"/>
</dbReference>
<proteinExistence type="predicted"/>
<name>C5T451_ACIDE</name>
<evidence type="ECO:0000259" key="3">
    <source>
        <dbReference type="PROSITE" id="PS50887"/>
    </source>
</evidence>
<dbReference type="OrthoDB" id="9812260at2"/>
<dbReference type="SMART" id="SM00065">
    <property type="entry name" value="GAF"/>
    <property type="match status" value="1"/>
</dbReference>
<dbReference type="PROSITE" id="PS50887">
    <property type="entry name" value="GGDEF"/>
    <property type="match status" value="1"/>
</dbReference>
<dbReference type="CDD" id="cd00130">
    <property type="entry name" value="PAS"/>
    <property type="match status" value="1"/>
</dbReference>
<dbReference type="NCBIfam" id="TIGR00229">
    <property type="entry name" value="sensory_box"/>
    <property type="match status" value="1"/>
</dbReference>
<dbReference type="SUPFAM" id="SSF55785">
    <property type="entry name" value="PYP-like sensor domain (PAS domain)"/>
    <property type="match status" value="1"/>
</dbReference>
<dbReference type="Pfam" id="PF01590">
    <property type="entry name" value="GAF"/>
    <property type="match status" value="1"/>
</dbReference>
<protein>
    <submittedName>
        <fullName evidence="4">Diguanylate cyclase with PAS/PAC and GAF sensors</fullName>
    </submittedName>
</protein>
<dbReference type="CDD" id="cd01949">
    <property type="entry name" value="GGDEF"/>
    <property type="match status" value="1"/>
</dbReference>
<reference evidence="4 5" key="1">
    <citation type="submission" date="2009-05" db="EMBL/GenBank/DDBJ databases">
        <title>The draft genome of Acidovorax delafieldii 2AN.</title>
        <authorList>
            <consortium name="US DOE Joint Genome Institute (JGI-PGF)"/>
            <person name="Lucas S."/>
            <person name="Copeland A."/>
            <person name="Lapidus A."/>
            <person name="Glavina del Rio T."/>
            <person name="Tice H."/>
            <person name="Bruce D."/>
            <person name="Goodwin L."/>
            <person name="Pitluck S."/>
            <person name="Larimer F."/>
            <person name="Land M.L."/>
            <person name="Hauser L."/>
            <person name="Shelobolina E.S."/>
            <person name="Picardal F."/>
            <person name="Roden E."/>
            <person name="Emerson D."/>
        </authorList>
    </citation>
    <scope>NUCLEOTIDE SEQUENCE [LARGE SCALE GENOMIC DNA]</scope>
    <source>
        <strain evidence="4 5">2AN</strain>
    </source>
</reference>
<feature type="region of interest" description="Disordered" evidence="1">
    <location>
        <begin position="445"/>
        <end position="467"/>
    </location>
</feature>
<dbReference type="NCBIfam" id="TIGR00254">
    <property type="entry name" value="GGDEF"/>
    <property type="match status" value="1"/>
</dbReference>
<dbReference type="SMART" id="SM00091">
    <property type="entry name" value="PAS"/>
    <property type="match status" value="1"/>
</dbReference>
<dbReference type="InterPro" id="IPR029016">
    <property type="entry name" value="GAF-like_dom_sf"/>
</dbReference>
<comment type="caution">
    <text evidence="4">The sequence shown here is derived from an EMBL/GenBank/DDBJ whole genome shotgun (WGS) entry which is preliminary data.</text>
</comment>
<feature type="domain" description="PAS" evidence="2">
    <location>
        <begin position="2"/>
        <end position="72"/>
    </location>
</feature>
<dbReference type="AlphaFoldDB" id="C5T451"/>
<dbReference type="SUPFAM" id="SSF55781">
    <property type="entry name" value="GAF domain-like"/>
    <property type="match status" value="1"/>
</dbReference>
<dbReference type="Pfam" id="PF00990">
    <property type="entry name" value="GGDEF"/>
    <property type="match status" value="1"/>
</dbReference>
<evidence type="ECO:0000313" key="4">
    <source>
        <dbReference type="EMBL" id="EER60745.1"/>
    </source>
</evidence>
<feature type="domain" description="GGDEF" evidence="3">
    <location>
        <begin position="314"/>
        <end position="447"/>
    </location>
</feature>